<evidence type="ECO:0000256" key="3">
    <source>
        <dbReference type="ARBA" id="ARBA00022692"/>
    </source>
</evidence>
<dbReference type="Pfam" id="PF03772">
    <property type="entry name" value="Competence"/>
    <property type="match status" value="1"/>
</dbReference>
<feature type="transmembrane region" description="Helical" evidence="6">
    <location>
        <begin position="301"/>
        <end position="317"/>
    </location>
</feature>
<feature type="transmembrane region" description="Helical" evidence="6">
    <location>
        <begin position="526"/>
        <end position="543"/>
    </location>
</feature>
<organism evidence="9 10">
    <name type="scientific">Micavibrio aeruginosavorus</name>
    <dbReference type="NCBI Taxonomy" id="349221"/>
    <lineage>
        <taxon>Bacteria</taxon>
        <taxon>Pseudomonadati</taxon>
        <taxon>Bdellovibrionota</taxon>
        <taxon>Bdellovibrionia</taxon>
        <taxon>Bdellovibrionales</taxon>
        <taxon>Pseudobdellovibrionaceae</taxon>
        <taxon>Micavibrio</taxon>
    </lineage>
</organism>
<evidence type="ECO:0000259" key="8">
    <source>
        <dbReference type="Pfam" id="PF13567"/>
    </source>
</evidence>
<comment type="caution">
    <text evidence="9">The sequence shown here is derived from an EMBL/GenBank/DDBJ whole genome shotgun (WGS) entry which is preliminary data.</text>
</comment>
<evidence type="ECO:0000313" key="9">
    <source>
        <dbReference type="EMBL" id="PZQ45055.1"/>
    </source>
</evidence>
<feature type="transmembrane region" description="Helical" evidence="6">
    <location>
        <begin position="441"/>
        <end position="461"/>
    </location>
</feature>
<evidence type="ECO:0000256" key="6">
    <source>
        <dbReference type="SAM" id="Phobius"/>
    </source>
</evidence>
<feature type="transmembrane region" description="Helical" evidence="6">
    <location>
        <begin position="271"/>
        <end position="294"/>
    </location>
</feature>
<dbReference type="GO" id="GO:0005886">
    <property type="term" value="C:plasma membrane"/>
    <property type="evidence" value="ECO:0007669"/>
    <property type="project" value="UniProtKB-SubCell"/>
</dbReference>
<dbReference type="EMBL" id="QFQB01000065">
    <property type="protein sequence ID" value="PZQ45055.1"/>
    <property type="molecule type" value="Genomic_DNA"/>
</dbReference>
<accession>A0A2W5N2L9</accession>
<dbReference type="InterPro" id="IPR004477">
    <property type="entry name" value="ComEC_N"/>
</dbReference>
<feature type="domain" description="ComEC/Rec2-related protein" evidence="7">
    <location>
        <begin position="239"/>
        <end position="521"/>
    </location>
</feature>
<feature type="transmembrane region" description="Helical" evidence="6">
    <location>
        <begin position="12"/>
        <end position="32"/>
    </location>
</feature>
<dbReference type="PANTHER" id="PTHR30619:SF1">
    <property type="entry name" value="RECOMBINATION PROTEIN 2"/>
    <property type="match status" value="1"/>
</dbReference>
<dbReference type="InterPro" id="IPR052159">
    <property type="entry name" value="Competence_DNA_uptake"/>
</dbReference>
<keyword evidence="3 6" id="KW-0812">Transmembrane</keyword>
<comment type="subcellular location">
    <subcellularLocation>
        <location evidence="1">Cell membrane</location>
        <topology evidence="1">Multi-pass membrane protein</topology>
    </subcellularLocation>
</comment>
<feature type="transmembrane region" description="Helical" evidence="6">
    <location>
        <begin position="38"/>
        <end position="56"/>
    </location>
</feature>
<dbReference type="NCBIfam" id="TIGR00360">
    <property type="entry name" value="ComEC_N-term"/>
    <property type="match status" value="1"/>
</dbReference>
<protein>
    <recommendedName>
        <fullName evidence="11">Competence protein ComEC</fullName>
    </recommendedName>
</protein>
<evidence type="ECO:0000256" key="2">
    <source>
        <dbReference type="ARBA" id="ARBA00022475"/>
    </source>
</evidence>
<gene>
    <name evidence="9" type="ORF">DI551_08595</name>
</gene>
<evidence type="ECO:0000313" key="10">
    <source>
        <dbReference type="Proteomes" id="UP000249417"/>
    </source>
</evidence>
<feature type="transmembrane region" description="Helical" evidence="6">
    <location>
        <begin position="473"/>
        <end position="489"/>
    </location>
</feature>
<sequence>MDLRGEFAAQKLRLFLWIPVAFAAGIAGYFALPFEPPIWTGLAAVLAAGALFAVLYRRQHDTPLTFGSFVLSAALLCACFGFCAAQAGTKIHGTAILEKSIGPADVVGYVESVERLSGKKGSRAVLSGLTIQRLDKAQTPRKIRVTFRKDEGLEAGRMISALVKLDPPSGAVAPGAYDFRRHLFFEGIGGVGFSFTAPKVIEAPEHSGASLFFEHLRTRIDGAIKEKAGPVTAGIMSALITGERGAIAQEDDDAMRASGLYHLLSISGTHVALVAGILFFGVRLLLAAIPYLALRYPIKKIAAVFALCGAAFYVVLAGADVPAQRALLSTALVMLAVILDRSPLSLRLVAFSALVVLTFAPFALIGVSFQMSFAAVTALIAFFDYIRPWWMAISSRAGVVRKCVLYVAALCLTSIIAGTATGFFSLYHFQQFAVYGVLSNMLAVPLTGVVIMPAAIASLILMPFGCEAPALQVMEWGTIWMLGIAHWTAGLEGAVIHVSQWPKATFVLFAGSMILFLLWEGWRGKGVAVFLMVMGLLFAAFHAQPDVYVSESGKLVAVRGDDGDLYFSSGRRDKFAAENWLRLSGREGEKPKTFKDENAPMLCDADGCRGEINGKHVSLIYTRRAFFEDRDWADVMIGEIPLPEERQGKRVVLGLFDFKDDGAHAVYLRGGVQVRSVGSDAGERPWTK</sequence>
<evidence type="ECO:0000256" key="1">
    <source>
        <dbReference type="ARBA" id="ARBA00004651"/>
    </source>
</evidence>
<dbReference type="Pfam" id="PF13567">
    <property type="entry name" value="DUF4131"/>
    <property type="match status" value="1"/>
</dbReference>
<feature type="transmembrane region" description="Helical" evidence="6">
    <location>
        <begin position="501"/>
        <end position="519"/>
    </location>
</feature>
<keyword evidence="5 6" id="KW-0472">Membrane</keyword>
<evidence type="ECO:0000256" key="4">
    <source>
        <dbReference type="ARBA" id="ARBA00022989"/>
    </source>
</evidence>
<evidence type="ECO:0000256" key="5">
    <source>
        <dbReference type="ARBA" id="ARBA00023136"/>
    </source>
</evidence>
<proteinExistence type="predicted"/>
<dbReference type="Proteomes" id="UP000249417">
    <property type="component" value="Unassembled WGS sequence"/>
</dbReference>
<name>A0A2W5N2L9_9BACT</name>
<feature type="transmembrane region" description="Helical" evidence="6">
    <location>
        <begin position="346"/>
        <end position="367"/>
    </location>
</feature>
<feature type="transmembrane region" description="Helical" evidence="6">
    <location>
        <begin position="68"/>
        <end position="87"/>
    </location>
</feature>
<evidence type="ECO:0000259" key="7">
    <source>
        <dbReference type="Pfam" id="PF03772"/>
    </source>
</evidence>
<feature type="transmembrane region" description="Helical" evidence="6">
    <location>
        <begin position="404"/>
        <end position="429"/>
    </location>
</feature>
<dbReference type="InterPro" id="IPR025405">
    <property type="entry name" value="DUF4131"/>
</dbReference>
<dbReference type="AlphaFoldDB" id="A0A2W5N2L9"/>
<dbReference type="PANTHER" id="PTHR30619">
    <property type="entry name" value="DNA INTERNALIZATION/COMPETENCE PROTEIN COMEC/REC2"/>
    <property type="match status" value="1"/>
</dbReference>
<keyword evidence="2" id="KW-1003">Cell membrane</keyword>
<evidence type="ECO:0008006" key="11">
    <source>
        <dbReference type="Google" id="ProtNLM"/>
    </source>
</evidence>
<reference evidence="9 10" key="1">
    <citation type="submission" date="2017-08" db="EMBL/GenBank/DDBJ databases">
        <title>Infants hospitalized years apart are colonized by the same room-sourced microbial strains.</title>
        <authorList>
            <person name="Brooks B."/>
            <person name="Olm M.R."/>
            <person name="Firek B.A."/>
            <person name="Baker R."/>
            <person name="Thomas B.C."/>
            <person name="Morowitz M.J."/>
            <person name="Banfield J.F."/>
        </authorList>
    </citation>
    <scope>NUCLEOTIDE SEQUENCE [LARGE SCALE GENOMIC DNA]</scope>
    <source>
        <strain evidence="9">S2_005_002_R2_29</strain>
    </source>
</reference>
<keyword evidence="4 6" id="KW-1133">Transmembrane helix</keyword>
<feature type="domain" description="DUF4131" evidence="8">
    <location>
        <begin position="36"/>
        <end position="195"/>
    </location>
</feature>